<dbReference type="Pfam" id="PF01136">
    <property type="entry name" value="Peptidase_U32"/>
    <property type="match status" value="1"/>
</dbReference>
<dbReference type="PANTHER" id="PTHR30217:SF10">
    <property type="entry name" value="23S RRNA 5-HYDROXYCYTIDINE C2501 SYNTHASE"/>
    <property type="match status" value="1"/>
</dbReference>
<evidence type="ECO:0000313" key="1">
    <source>
        <dbReference type="EMBL" id="MBO8451559.1"/>
    </source>
</evidence>
<organism evidence="1 2">
    <name type="scientific">Candidatus Cryptobacteroides intestinavium</name>
    <dbReference type="NCBI Taxonomy" id="2840766"/>
    <lineage>
        <taxon>Bacteria</taxon>
        <taxon>Pseudomonadati</taxon>
        <taxon>Bacteroidota</taxon>
        <taxon>Bacteroidia</taxon>
        <taxon>Bacteroidales</taxon>
        <taxon>Candidatus Cryptobacteroides</taxon>
    </lineage>
</organism>
<dbReference type="InterPro" id="IPR051454">
    <property type="entry name" value="RNA/ubiquinone_mod_enzymes"/>
</dbReference>
<dbReference type="PROSITE" id="PS01276">
    <property type="entry name" value="PEPTIDASE_U32"/>
    <property type="match status" value="1"/>
</dbReference>
<dbReference type="EMBL" id="JADIMI010000014">
    <property type="protein sequence ID" value="MBO8451559.1"/>
    <property type="molecule type" value="Genomic_DNA"/>
</dbReference>
<comment type="caution">
    <text evidence="1">The sequence shown here is derived from an EMBL/GenBank/DDBJ whole genome shotgun (WGS) entry which is preliminary data.</text>
</comment>
<dbReference type="AlphaFoldDB" id="A0A9D9HHL7"/>
<evidence type="ECO:0000313" key="2">
    <source>
        <dbReference type="Proteomes" id="UP000823661"/>
    </source>
</evidence>
<reference evidence="1" key="2">
    <citation type="journal article" date="2021" name="PeerJ">
        <title>Extensive microbial diversity within the chicken gut microbiome revealed by metagenomics and culture.</title>
        <authorList>
            <person name="Gilroy R."/>
            <person name="Ravi A."/>
            <person name="Getino M."/>
            <person name="Pursley I."/>
            <person name="Horton D.L."/>
            <person name="Alikhan N.F."/>
            <person name="Baker D."/>
            <person name="Gharbi K."/>
            <person name="Hall N."/>
            <person name="Watson M."/>
            <person name="Adriaenssens E.M."/>
            <person name="Foster-Nyarko E."/>
            <person name="Jarju S."/>
            <person name="Secka A."/>
            <person name="Antonio M."/>
            <person name="Oren A."/>
            <person name="Chaudhuri R.R."/>
            <person name="La Ragione R."/>
            <person name="Hildebrand F."/>
            <person name="Pallen M.J."/>
        </authorList>
    </citation>
    <scope>NUCLEOTIDE SEQUENCE</scope>
    <source>
        <strain evidence="1">B1-20833</strain>
    </source>
</reference>
<dbReference type="SUPFAM" id="SSF51569">
    <property type="entry name" value="Aldolase"/>
    <property type="match status" value="1"/>
</dbReference>
<protein>
    <submittedName>
        <fullName evidence="1">U32 family peptidase</fullName>
    </submittedName>
</protein>
<dbReference type="InterPro" id="IPR001539">
    <property type="entry name" value="Peptidase_U32"/>
</dbReference>
<gene>
    <name evidence="1" type="ORF">IAC06_01575</name>
</gene>
<dbReference type="PANTHER" id="PTHR30217">
    <property type="entry name" value="PEPTIDASE U32 FAMILY"/>
    <property type="match status" value="1"/>
</dbReference>
<reference evidence="1" key="1">
    <citation type="submission" date="2020-10" db="EMBL/GenBank/DDBJ databases">
        <authorList>
            <person name="Gilroy R."/>
        </authorList>
    </citation>
    <scope>NUCLEOTIDE SEQUENCE</scope>
    <source>
        <strain evidence="1">B1-20833</strain>
    </source>
</reference>
<name>A0A9D9HHL7_9BACT</name>
<sequence>MRKLELLAPARNADIGIAAIDCGADAVYIAGPRFGARQAAGNDINDIARLCGYAHRFGAKVFITFNTIIYDSELEDARKMLEELYEAGADAVIVQDMAVVELAGSIMRYGGIDPARMALHASTQCSIRTVDRAKELEASGFSRIVLEREMSLRQIKEIASSVGCEIEFFVHGALCVCYSGQCYLSEKIAGRSANRGACIQACRSRYDLVDSDGRVLVRDKALLSLKDYNLISRLEELADAGVMSFKIEGRLKNISYVRNTVRAYSIALDRIVEKSGGKYCRASFGKVSGGFTPDLDKTFNRGYTELYIDGRRGKWASMDTAKSMGEELGTVTRLNRERTSFTIRPYGDRKVTVHNGDGLSFIGKDGSIEGVRADIGEGASVHCKSTPALFEGARIFRNYDIAFERELESKTCIRRLAAEITVSFGKASGTGTLTVTAAIEDGREARRTYTGIWNDMAANIGRMESMIRTQLSKSSGIYSFTVKDIVYGGSLPLLSSSALNSIRNDLADLLDSLAPGCSAERGGRYFTPPDGSVQYDRSAILSAAQETSKTVILSEAQETSKTVILSEAKNLSTDYKANISNHLAEKLYTEAGCKVTEPAYELTHRTGVELMRTRYCIRYELGLCPKFRNSPAPAGGKTAAAGTEKRSGTDAAPLYLLNNGQRFTVIFDCRSCEMVIK</sequence>
<proteinExistence type="predicted"/>
<dbReference type="Proteomes" id="UP000823661">
    <property type="component" value="Unassembled WGS sequence"/>
</dbReference>
<accession>A0A9D9HHL7</accession>